<organism evidence="2 3">
    <name type="scientific">Pinctada imbricata</name>
    <name type="common">Atlantic pearl-oyster</name>
    <name type="synonym">Pinctada martensii</name>
    <dbReference type="NCBI Taxonomy" id="66713"/>
    <lineage>
        <taxon>Eukaryota</taxon>
        <taxon>Metazoa</taxon>
        <taxon>Spiralia</taxon>
        <taxon>Lophotrochozoa</taxon>
        <taxon>Mollusca</taxon>
        <taxon>Bivalvia</taxon>
        <taxon>Autobranchia</taxon>
        <taxon>Pteriomorphia</taxon>
        <taxon>Pterioida</taxon>
        <taxon>Pterioidea</taxon>
        <taxon>Pteriidae</taxon>
        <taxon>Pinctada</taxon>
    </lineage>
</organism>
<gene>
    <name evidence="2" type="ORF">FSP39_006029</name>
</gene>
<dbReference type="Proteomes" id="UP001186944">
    <property type="component" value="Unassembled WGS sequence"/>
</dbReference>
<reference evidence="2" key="1">
    <citation type="submission" date="2019-08" db="EMBL/GenBank/DDBJ databases">
        <title>The improved chromosome-level genome for the pearl oyster Pinctada fucata martensii using PacBio sequencing and Hi-C.</title>
        <authorList>
            <person name="Zheng Z."/>
        </authorList>
    </citation>
    <scope>NUCLEOTIDE SEQUENCE</scope>
    <source>
        <strain evidence="2">ZZ-2019</strain>
        <tissue evidence="2">Adductor muscle</tissue>
    </source>
</reference>
<protein>
    <recommendedName>
        <fullName evidence="1">Transposable element P transposase-like RNase H domain-containing protein</fullName>
    </recommendedName>
</protein>
<comment type="caution">
    <text evidence="2">The sequence shown here is derived from an EMBL/GenBank/DDBJ whole genome shotgun (WGS) entry which is preliminary data.</text>
</comment>
<dbReference type="Pfam" id="PF21787">
    <property type="entry name" value="TNP-like_RNaseH_N"/>
    <property type="match status" value="1"/>
</dbReference>
<dbReference type="AlphaFoldDB" id="A0AA88YHW5"/>
<feature type="domain" description="Transposable element P transposase-like RNase H" evidence="1">
    <location>
        <begin position="20"/>
        <end position="109"/>
    </location>
</feature>
<dbReference type="EMBL" id="VSWD01000005">
    <property type="protein sequence ID" value="KAK3101742.1"/>
    <property type="molecule type" value="Genomic_DNA"/>
</dbReference>
<name>A0AA88YHW5_PINIB</name>
<sequence length="112" mass="12710">MLTLPSQRLLKYYKNSIRQTPGFNENNITWMIKEATTQNISPFGHHGGLVIDEMTIQDDLIIERRGSLWHFTGIVEMGSTNNNIDILCNGGKKIQLATHVLQIVFHGLTGFR</sequence>
<dbReference type="InterPro" id="IPR048365">
    <property type="entry name" value="TNP-like_RNaseH_N"/>
</dbReference>
<proteinExistence type="predicted"/>
<evidence type="ECO:0000313" key="3">
    <source>
        <dbReference type="Proteomes" id="UP001186944"/>
    </source>
</evidence>
<evidence type="ECO:0000313" key="2">
    <source>
        <dbReference type="EMBL" id="KAK3101742.1"/>
    </source>
</evidence>
<keyword evidence="3" id="KW-1185">Reference proteome</keyword>
<evidence type="ECO:0000259" key="1">
    <source>
        <dbReference type="Pfam" id="PF21787"/>
    </source>
</evidence>
<accession>A0AA88YHW5</accession>